<dbReference type="EMBL" id="JWZT01001281">
    <property type="protein sequence ID" value="KII72328.1"/>
    <property type="molecule type" value="Genomic_DNA"/>
</dbReference>
<comment type="caution">
    <text evidence="1">The sequence shown here is derived from an EMBL/GenBank/DDBJ whole genome shotgun (WGS) entry which is preliminary data.</text>
</comment>
<protein>
    <submittedName>
        <fullName evidence="1">Uncharacterized protein</fullName>
    </submittedName>
</protein>
<keyword evidence="2" id="KW-1185">Reference proteome</keyword>
<organism evidence="1 2">
    <name type="scientific">Thelohanellus kitauei</name>
    <name type="common">Myxosporean</name>
    <dbReference type="NCBI Taxonomy" id="669202"/>
    <lineage>
        <taxon>Eukaryota</taxon>
        <taxon>Metazoa</taxon>
        <taxon>Cnidaria</taxon>
        <taxon>Myxozoa</taxon>
        <taxon>Myxosporea</taxon>
        <taxon>Bivalvulida</taxon>
        <taxon>Platysporina</taxon>
        <taxon>Myxobolidae</taxon>
        <taxon>Thelohanellus</taxon>
    </lineage>
</organism>
<sequence>MYIPSPHMWQDLFQKICEAYIFLVIWCNNKRIEPYAGQRISTVTHYKKVITQLISDSLDFIDLQIGGKGILPASDFGYAGYLAFFAAHNHDLMENIFVDTSWRPLNFSFTVEKINVFLEVDNVRFHKTNRVQTLLQEKGRTVIYLPPY</sequence>
<proteinExistence type="predicted"/>
<gene>
    <name evidence="1" type="ORF">RF11_12420</name>
</gene>
<dbReference type="AlphaFoldDB" id="A0A0C2JSA9"/>
<evidence type="ECO:0000313" key="2">
    <source>
        <dbReference type="Proteomes" id="UP000031668"/>
    </source>
</evidence>
<accession>A0A0C2JSA9</accession>
<dbReference type="Proteomes" id="UP000031668">
    <property type="component" value="Unassembled WGS sequence"/>
</dbReference>
<name>A0A0C2JSA9_THEKT</name>
<evidence type="ECO:0000313" key="1">
    <source>
        <dbReference type="EMBL" id="KII72328.1"/>
    </source>
</evidence>
<reference evidence="1 2" key="1">
    <citation type="journal article" date="2014" name="Genome Biol. Evol.">
        <title>The genome of the myxosporean Thelohanellus kitauei shows adaptations to nutrient acquisition within its fish host.</title>
        <authorList>
            <person name="Yang Y."/>
            <person name="Xiong J."/>
            <person name="Zhou Z."/>
            <person name="Huo F."/>
            <person name="Miao W."/>
            <person name="Ran C."/>
            <person name="Liu Y."/>
            <person name="Zhang J."/>
            <person name="Feng J."/>
            <person name="Wang M."/>
            <person name="Wang M."/>
            <person name="Wang L."/>
            <person name="Yao B."/>
        </authorList>
    </citation>
    <scope>NUCLEOTIDE SEQUENCE [LARGE SCALE GENOMIC DNA]</scope>
    <source>
        <strain evidence="1">Wuqing</strain>
    </source>
</reference>